<dbReference type="Proteomes" id="UP000558997">
    <property type="component" value="Unassembled WGS sequence"/>
</dbReference>
<feature type="region of interest" description="Disordered" evidence="1">
    <location>
        <begin position="52"/>
        <end position="92"/>
    </location>
</feature>
<organism evidence="2 3">
    <name type="scientific">Kribbella solani</name>
    <dbReference type="NCBI Taxonomy" id="236067"/>
    <lineage>
        <taxon>Bacteria</taxon>
        <taxon>Bacillati</taxon>
        <taxon>Actinomycetota</taxon>
        <taxon>Actinomycetes</taxon>
        <taxon>Propionibacteriales</taxon>
        <taxon>Kribbellaceae</taxon>
        <taxon>Kribbella</taxon>
    </lineage>
</organism>
<dbReference type="AlphaFoldDB" id="A0A841DHD9"/>
<feature type="compositionally biased region" description="Polar residues" evidence="1">
    <location>
        <begin position="79"/>
        <end position="92"/>
    </location>
</feature>
<proteinExistence type="predicted"/>
<name>A0A841DHD9_9ACTN</name>
<reference evidence="2 3" key="1">
    <citation type="submission" date="2020-08" db="EMBL/GenBank/DDBJ databases">
        <title>Sequencing the genomes of 1000 actinobacteria strains.</title>
        <authorList>
            <person name="Klenk H.-P."/>
        </authorList>
    </citation>
    <scope>NUCLEOTIDE SEQUENCE [LARGE SCALE GENOMIC DNA]</scope>
    <source>
        <strain evidence="2 3">DSM 17294</strain>
    </source>
</reference>
<gene>
    <name evidence="2" type="ORF">HDA44_001905</name>
</gene>
<evidence type="ECO:0000313" key="2">
    <source>
        <dbReference type="EMBL" id="MBB5978564.1"/>
    </source>
</evidence>
<evidence type="ECO:0000256" key="1">
    <source>
        <dbReference type="SAM" id="MobiDB-lite"/>
    </source>
</evidence>
<sequence length="92" mass="10971">MGRRVPSAVRLRDHHRQRVRHHVVHLPRDPSPFSQYGELVALPTLHLEQLRPLDSSNRLPAPYPPQRPNRPRRHHNAREQPTNHQMSNYRIH</sequence>
<dbReference type="EMBL" id="JACHNF010000001">
    <property type="protein sequence ID" value="MBB5978564.1"/>
    <property type="molecule type" value="Genomic_DNA"/>
</dbReference>
<evidence type="ECO:0000313" key="3">
    <source>
        <dbReference type="Proteomes" id="UP000558997"/>
    </source>
</evidence>
<protein>
    <submittedName>
        <fullName evidence="2">Uncharacterized protein</fullName>
    </submittedName>
</protein>
<feature type="compositionally biased region" description="Basic residues" evidence="1">
    <location>
        <begin position="12"/>
        <end position="22"/>
    </location>
</feature>
<accession>A0A841DHD9</accession>
<feature type="region of interest" description="Disordered" evidence="1">
    <location>
        <begin position="1"/>
        <end position="22"/>
    </location>
</feature>
<comment type="caution">
    <text evidence="2">The sequence shown here is derived from an EMBL/GenBank/DDBJ whole genome shotgun (WGS) entry which is preliminary data.</text>
</comment>
<keyword evidence="3" id="KW-1185">Reference proteome</keyword>